<dbReference type="InterPro" id="IPR029058">
    <property type="entry name" value="AB_hydrolase_fold"/>
</dbReference>
<dbReference type="OrthoDB" id="265201at2"/>
<dbReference type="Proteomes" id="UP000319143">
    <property type="component" value="Unassembled WGS sequence"/>
</dbReference>
<organism evidence="3 4">
    <name type="scientific">Novipirellula artificiosorum</name>
    <dbReference type="NCBI Taxonomy" id="2528016"/>
    <lineage>
        <taxon>Bacteria</taxon>
        <taxon>Pseudomonadati</taxon>
        <taxon>Planctomycetota</taxon>
        <taxon>Planctomycetia</taxon>
        <taxon>Pirellulales</taxon>
        <taxon>Pirellulaceae</taxon>
        <taxon>Novipirellula</taxon>
    </lineage>
</organism>
<comment type="caution">
    <text evidence="3">The sequence shown here is derived from an EMBL/GenBank/DDBJ whole genome shotgun (WGS) entry which is preliminary data.</text>
</comment>
<keyword evidence="1 3" id="KW-0378">Hydrolase</keyword>
<feature type="domain" description="BD-FAE-like" evidence="2">
    <location>
        <begin position="50"/>
        <end position="253"/>
    </location>
</feature>
<dbReference type="Gene3D" id="3.40.50.1820">
    <property type="entry name" value="alpha/beta hydrolase"/>
    <property type="match status" value="1"/>
</dbReference>
<keyword evidence="4" id="KW-1185">Reference proteome</keyword>
<dbReference type="EMBL" id="SJPV01000031">
    <property type="protein sequence ID" value="TWU28034.1"/>
    <property type="molecule type" value="Genomic_DNA"/>
</dbReference>
<dbReference type="PANTHER" id="PTHR48081:SF13">
    <property type="entry name" value="ALPHA_BETA HYDROLASE"/>
    <property type="match status" value="1"/>
</dbReference>
<dbReference type="InterPro" id="IPR050300">
    <property type="entry name" value="GDXG_lipolytic_enzyme"/>
</dbReference>
<dbReference type="EC" id="3.1.1.1" evidence="3"/>
<reference evidence="3 4" key="1">
    <citation type="submission" date="2019-02" db="EMBL/GenBank/DDBJ databases">
        <title>Deep-cultivation of Planctomycetes and their phenomic and genomic characterization uncovers novel biology.</title>
        <authorList>
            <person name="Wiegand S."/>
            <person name="Jogler M."/>
            <person name="Boedeker C."/>
            <person name="Pinto D."/>
            <person name="Vollmers J."/>
            <person name="Rivas-Marin E."/>
            <person name="Kohn T."/>
            <person name="Peeters S.H."/>
            <person name="Heuer A."/>
            <person name="Rast P."/>
            <person name="Oberbeckmann S."/>
            <person name="Bunk B."/>
            <person name="Jeske O."/>
            <person name="Meyerdierks A."/>
            <person name="Storesund J.E."/>
            <person name="Kallscheuer N."/>
            <person name="Luecker S."/>
            <person name="Lage O.M."/>
            <person name="Pohl T."/>
            <person name="Merkel B.J."/>
            <person name="Hornburger P."/>
            <person name="Mueller R.-W."/>
            <person name="Bruemmer F."/>
            <person name="Labrenz M."/>
            <person name="Spormann A.M."/>
            <person name="Op Den Camp H."/>
            <person name="Overmann J."/>
            <person name="Amann R."/>
            <person name="Jetten M.S.M."/>
            <person name="Mascher T."/>
            <person name="Medema M.H."/>
            <person name="Devos D.P."/>
            <person name="Kaster A.-K."/>
            <person name="Ovreas L."/>
            <person name="Rohde M."/>
            <person name="Galperin M.Y."/>
            <person name="Jogler C."/>
        </authorList>
    </citation>
    <scope>NUCLEOTIDE SEQUENCE [LARGE SCALE GENOMIC DNA]</scope>
    <source>
        <strain evidence="3 4">Poly41</strain>
    </source>
</reference>
<dbReference type="PANTHER" id="PTHR48081">
    <property type="entry name" value="AB HYDROLASE SUPERFAMILY PROTEIN C4A8.06C"/>
    <property type="match status" value="1"/>
</dbReference>
<dbReference type="GO" id="GO:0106435">
    <property type="term" value="F:carboxylesterase activity"/>
    <property type="evidence" value="ECO:0007669"/>
    <property type="project" value="UniProtKB-EC"/>
</dbReference>
<sequence>MRRSRFFSDVCLGLTVIFPFFLHTSAKSAETAPPVRDVVFATPESHELQLNLFLPEQSKNPPLVVFIHGGGWNKNSYRDCKITWLTEHGFAVASVGYRLSQKAIFPAQIHDVKGAVRWLRAHAKDYGYDATRIGVVGTSAGGHLASLLGVSGGMEALEGDTGGNPDQSSRVHAVVDFYGPTDFILRSKNQPKKTEQEGGGVFHLLGGKASEKTDLARLASPVFHVSKDDPPLLALHGDKDTTVYLDQSERIVEEYGKAGLEATLITLPGAGHGRGPFFEGKNREKVVEFLNRHLRK</sequence>
<evidence type="ECO:0000256" key="1">
    <source>
        <dbReference type="ARBA" id="ARBA00022801"/>
    </source>
</evidence>
<gene>
    <name evidence="3" type="primary">nlhH_8</name>
    <name evidence="3" type="ORF">Poly41_69300</name>
</gene>
<dbReference type="SUPFAM" id="SSF53474">
    <property type="entry name" value="alpha/beta-Hydrolases"/>
    <property type="match status" value="1"/>
</dbReference>
<dbReference type="Pfam" id="PF20434">
    <property type="entry name" value="BD-FAE"/>
    <property type="match status" value="1"/>
</dbReference>
<accession>A0A5C6CWE5</accession>
<protein>
    <submittedName>
        <fullName evidence="3">Carboxylesterase NlhH</fullName>
        <ecNumber evidence="3">3.1.1.1</ecNumber>
    </submittedName>
</protein>
<evidence type="ECO:0000259" key="2">
    <source>
        <dbReference type="Pfam" id="PF20434"/>
    </source>
</evidence>
<evidence type="ECO:0000313" key="3">
    <source>
        <dbReference type="EMBL" id="TWU28034.1"/>
    </source>
</evidence>
<dbReference type="InterPro" id="IPR049492">
    <property type="entry name" value="BD-FAE-like_dom"/>
</dbReference>
<proteinExistence type="predicted"/>
<evidence type="ECO:0000313" key="4">
    <source>
        <dbReference type="Proteomes" id="UP000319143"/>
    </source>
</evidence>
<dbReference type="AlphaFoldDB" id="A0A5C6CWE5"/>
<name>A0A5C6CWE5_9BACT</name>